<keyword evidence="2" id="KW-1185">Reference proteome</keyword>
<dbReference type="AlphaFoldDB" id="A0A0H4I0M5"/>
<dbReference type="KEGG" id="mpq:ABA45_02260"/>
<organism evidence="1 2">
    <name type="scientific">Marinobacter psychrophilus</name>
    <dbReference type="NCBI Taxonomy" id="330734"/>
    <lineage>
        <taxon>Bacteria</taxon>
        <taxon>Pseudomonadati</taxon>
        <taxon>Pseudomonadota</taxon>
        <taxon>Gammaproteobacteria</taxon>
        <taxon>Pseudomonadales</taxon>
        <taxon>Marinobacteraceae</taxon>
        <taxon>Marinobacter</taxon>
    </lineage>
</organism>
<evidence type="ECO:0000313" key="1">
    <source>
        <dbReference type="EMBL" id="AKO51383.1"/>
    </source>
</evidence>
<dbReference type="EMBL" id="CP011494">
    <property type="protein sequence ID" value="AKO51383.1"/>
    <property type="molecule type" value="Genomic_DNA"/>
</dbReference>
<reference evidence="1 2" key="1">
    <citation type="submission" date="2015-05" db="EMBL/GenBank/DDBJ databases">
        <title>Complete genome of Marinobacter psychrophilus strain 20041T isolated from sea-ice of the Canadian Basin.</title>
        <authorList>
            <person name="Song L."/>
            <person name="Ren L."/>
            <person name="Yu Y."/>
            <person name="Wang X."/>
        </authorList>
    </citation>
    <scope>NUCLEOTIDE SEQUENCE [LARGE SCALE GENOMIC DNA]</scope>
    <source>
        <strain evidence="1 2">20041</strain>
    </source>
</reference>
<accession>A0A0H4I0M5</accession>
<evidence type="ECO:0000313" key="2">
    <source>
        <dbReference type="Proteomes" id="UP000036406"/>
    </source>
</evidence>
<sequence>MNSSNSGLEIDLLISEAIELIFSVDFLLFKDEENLVRLLKQAEAYGDMLALLILENRCSISMDMLSRKTDKTSLLSTVAGAFSIFRFAFYR</sequence>
<protein>
    <submittedName>
        <fullName evidence="1">Uncharacterized protein</fullName>
    </submittedName>
</protein>
<name>A0A0H4I0M5_9GAMM</name>
<proteinExistence type="predicted"/>
<dbReference type="Proteomes" id="UP000036406">
    <property type="component" value="Chromosome"/>
</dbReference>
<gene>
    <name evidence="1" type="ORF">ABA45_02260</name>
</gene>